<keyword evidence="5" id="KW-1133">Transmembrane helix</keyword>
<organism evidence="11 12">
    <name type="scientific">Dimorphilus gyrociliatus</name>
    <dbReference type="NCBI Taxonomy" id="2664684"/>
    <lineage>
        <taxon>Eukaryota</taxon>
        <taxon>Metazoa</taxon>
        <taxon>Spiralia</taxon>
        <taxon>Lophotrochozoa</taxon>
        <taxon>Annelida</taxon>
        <taxon>Polychaeta</taxon>
        <taxon>Polychaeta incertae sedis</taxon>
        <taxon>Dinophilidae</taxon>
        <taxon>Dimorphilus</taxon>
    </lineage>
</organism>
<evidence type="ECO:0000256" key="5">
    <source>
        <dbReference type="ARBA" id="ARBA00022989"/>
    </source>
</evidence>
<keyword evidence="7" id="KW-0675">Receptor</keyword>
<dbReference type="SUPFAM" id="SSF52047">
    <property type="entry name" value="RNI-like"/>
    <property type="match status" value="4"/>
</dbReference>
<dbReference type="OrthoDB" id="120976at2759"/>
<comment type="subcellular location">
    <subcellularLocation>
        <location evidence="1">Cell membrane</location>
    </subcellularLocation>
    <subcellularLocation>
        <location evidence="9">Endomembrane system</location>
        <topology evidence="9">Single-pass membrane protein</topology>
    </subcellularLocation>
</comment>
<dbReference type="EMBL" id="CAJFCJ010000005">
    <property type="protein sequence ID" value="CAD5114045.1"/>
    <property type="molecule type" value="Genomic_DNA"/>
</dbReference>
<feature type="region of interest" description="Disordered" evidence="10">
    <location>
        <begin position="1577"/>
        <end position="1598"/>
    </location>
</feature>
<evidence type="ECO:0000313" key="12">
    <source>
        <dbReference type="Proteomes" id="UP000549394"/>
    </source>
</evidence>
<keyword evidence="3" id="KW-0812">Transmembrane</keyword>
<dbReference type="InterPro" id="IPR032675">
    <property type="entry name" value="LRR_dom_sf"/>
</dbReference>
<dbReference type="InterPro" id="IPR001611">
    <property type="entry name" value="Leu-rich_rpt"/>
</dbReference>
<keyword evidence="6" id="KW-0472">Membrane</keyword>
<evidence type="ECO:0000256" key="1">
    <source>
        <dbReference type="ARBA" id="ARBA00004236"/>
    </source>
</evidence>
<evidence type="ECO:0000256" key="10">
    <source>
        <dbReference type="SAM" id="MobiDB-lite"/>
    </source>
</evidence>
<comment type="caution">
    <text evidence="11">The sequence shown here is derived from an EMBL/GenBank/DDBJ whole genome shotgun (WGS) entry which is preliminary data.</text>
</comment>
<keyword evidence="12" id="KW-1185">Reference proteome</keyword>
<reference evidence="11 12" key="1">
    <citation type="submission" date="2020-08" db="EMBL/GenBank/DDBJ databases">
        <authorList>
            <person name="Hejnol A."/>
        </authorList>
    </citation>
    <scope>NUCLEOTIDE SEQUENCE [LARGE SCALE GENOMIC DNA]</scope>
</reference>
<dbReference type="PANTHER" id="PTHR48052">
    <property type="entry name" value="UNNAMED PRODUCT"/>
    <property type="match status" value="1"/>
</dbReference>
<dbReference type="PANTHER" id="PTHR48052:SF29">
    <property type="entry name" value="PROTEIN KINASE DOMAIN-CONTAINING PROTEIN"/>
    <property type="match status" value="1"/>
</dbReference>
<proteinExistence type="predicted"/>
<dbReference type="GO" id="GO:0005886">
    <property type="term" value="C:plasma membrane"/>
    <property type="evidence" value="ECO:0007669"/>
    <property type="project" value="UniProtKB-SubCell"/>
</dbReference>
<name>A0A7I8VED3_9ANNE</name>
<accession>A0A7I8VED3</accession>
<evidence type="ECO:0000256" key="9">
    <source>
        <dbReference type="ARBA" id="ARBA00037847"/>
    </source>
</evidence>
<evidence type="ECO:0000313" key="11">
    <source>
        <dbReference type="EMBL" id="CAD5114045.1"/>
    </source>
</evidence>
<evidence type="ECO:0000256" key="8">
    <source>
        <dbReference type="ARBA" id="ARBA00023180"/>
    </source>
</evidence>
<sequence>MNYTEQTICDLIKGFHSERLTKINILYLDGIEYRMEDIFTDITISDEKNDDGQFVWDQIQSKSDKHVFLIKGKDGVGKSFYLDRMIDLWCKKEDLHDAFIPFIFKEKHNQRYWSERLDDFLAEVTKDFNGAEDYFRYETNLQRKKILFLDNAQSCLAQPIIQRIRENKFWADKVIIFKRGCTVNNINDICDSCMEIKGFSQNSLQIFFKRLLREKTYNIAFVHISNPRGIESSEYCALKLIDNLQQNPILYNKCLIPLFAVLLQYLWMRCTDFNELKDIGEIYEHILDLDFGEDETTIRKIGKTAFRNIFYNQPEALPYRYINNRNQRKMLEMHCIYEEYFAAKYISMQQNEIDMKDNIQEEDIDCIQKANIFRFLRTINPQIYLNMCQIYPIILKKTTDIADEILKIIEMKNEICSLHNLRIPPQAIHFLFQLDSQIVEIYFSNVTFDFEHFVDERLPNLKHISVIEGLRKPIFLKDLLIFLKTHPQLETVEIEGNYIEKESLDNELDLKVKMELLKLSLVNCNLQKRELEIIIKWLKSCPYLKTLNLSMNTIRDGIMTEFVSCINSNKYNKLTEIYFDDCTITSMGISNLSECLKRLEKLQVLSLSKNSIESKGMVYLYHAIGKCTSLTELYLSQCSITDLDTRIPFESRSLKKLYLSGNNIKSLLGNKSIRYQYNNLTHLELTACHFLRENIKEDTAIFPSTIVYLNLSDSVFCNEFGSIMTGKISELSKLKNLQLENCQLDDNLEFLRELKNLEILNLSRNEIGITGYESLSNMRSLSMNLIHLSLEDCFLEGTIRLDLDDTFANLQGINLSKNGLACIQFQTTKDHWPKEIILRDYFKSRRESIHETIIRIINIQVLTILDISSNALNGEMENILNLISNNSNLLEELYIYNNGLKKSLLLTIESCISKLVNLKVLNCKKNSTFFSSDKSKNFAYIKLVQFIDYDIFNLSALREIISIIDFTLKFNILDINEDATPSKYLKYFLEILQNKEFEIWSVNIQNIVLNDEHLELLSKVSYSKGLHHSLSILDVIFFNCWNNISFMKTMENIKTLRLYRLTFIPQQFTSSSWNAILETIHEGGLKLKTLSISYGCIDVTHNLSKVIQNSKDCLSILFLDKSTVGFKVLSKIGEYCSNIQELSFWKSTLDLQGNQDSFLKIFEKNTKIKYLELGKCKTCNEIDQIGRCLNTENLNCESIFPIISRPGSVIEKLGLRKQEEINNKTFCDMLKSIPSLRTLDIAFCTFGNTNRLFQSEEINPKLLEKLGLRSLRISPEGFDNLEICKVLVNCSNLTSFSISENKIGDEVCKLLLLSLNERQSQLRELYLYDNNLMPGEDSYLVEFLMKLDKIEVINIMKNDFSVFSKEIIDCLSKKKSLLHIELRDIKLSCLDQPLKYLEDSFNRNKNLKFLDLSENELFDEYGEVLLNGLCKNNRKLEVLKLSQCDFTSSITNSLITSLKYFEYLQIFDISENKLNGRSGEKILTVLHKFSKHISEIYMMECNLNDTILNGITNYLSKPKKLTLLDLSGNSELSDEFWKFLNKQLNNQHLIMFNILFDGENVPKYWLKIKDKMSRRFPDTSNYSSDRSNISCFSEGNNN</sequence>
<evidence type="ECO:0000256" key="6">
    <source>
        <dbReference type="ARBA" id="ARBA00023136"/>
    </source>
</evidence>
<evidence type="ECO:0000256" key="7">
    <source>
        <dbReference type="ARBA" id="ARBA00023170"/>
    </source>
</evidence>
<keyword evidence="8" id="KW-0325">Glycoprotein</keyword>
<feature type="compositionally biased region" description="Polar residues" evidence="10">
    <location>
        <begin position="1578"/>
        <end position="1598"/>
    </location>
</feature>
<dbReference type="GO" id="GO:0012505">
    <property type="term" value="C:endomembrane system"/>
    <property type="evidence" value="ECO:0007669"/>
    <property type="project" value="UniProtKB-SubCell"/>
</dbReference>
<gene>
    <name evidence="11" type="ORF">DGYR_LOCUS2938</name>
</gene>
<keyword evidence="2" id="KW-1003">Cell membrane</keyword>
<evidence type="ECO:0000256" key="3">
    <source>
        <dbReference type="ARBA" id="ARBA00022692"/>
    </source>
</evidence>
<dbReference type="PROSITE" id="PS51450">
    <property type="entry name" value="LRR"/>
    <property type="match status" value="2"/>
</dbReference>
<dbReference type="Proteomes" id="UP000549394">
    <property type="component" value="Unassembled WGS sequence"/>
</dbReference>
<dbReference type="Gene3D" id="3.80.10.10">
    <property type="entry name" value="Ribonuclease Inhibitor"/>
    <property type="match status" value="5"/>
</dbReference>
<evidence type="ECO:0000256" key="4">
    <source>
        <dbReference type="ARBA" id="ARBA00022729"/>
    </source>
</evidence>
<protein>
    <submittedName>
        <fullName evidence="11">DgyrCDS3195</fullName>
    </submittedName>
</protein>
<keyword evidence="4" id="KW-0732">Signal</keyword>
<evidence type="ECO:0000256" key="2">
    <source>
        <dbReference type="ARBA" id="ARBA00022475"/>
    </source>
</evidence>
<dbReference type="SMART" id="SM00368">
    <property type="entry name" value="LRR_RI"/>
    <property type="match status" value="7"/>
</dbReference>
<dbReference type="Pfam" id="PF13516">
    <property type="entry name" value="LRR_6"/>
    <property type="match status" value="4"/>
</dbReference>